<keyword evidence="5" id="KW-0853">WD repeat</keyword>
<reference evidence="15 16" key="1">
    <citation type="journal article" date="2019" name="Sci. Data">
        <title>Hybrid genome assembly and annotation of Danionella translucida.</title>
        <authorList>
            <person name="Kadobianskyi M."/>
            <person name="Schulze L."/>
            <person name="Schuelke M."/>
            <person name="Judkewitz B."/>
        </authorList>
    </citation>
    <scope>NUCLEOTIDE SEQUENCE [LARGE SCALE GENOMIC DNA]</scope>
    <source>
        <strain evidence="15 16">Bolton</strain>
    </source>
</reference>
<evidence type="ECO:0000259" key="14">
    <source>
        <dbReference type="Pfam" id="PF25295"/>
    </source>
</evidence>
<dbReference type="InterPro" id="IPR039857">
    <property type="entry name" value="Ift122/121"/>
</dbReference>
<evidence type="ECO:0000256" key="8">
    <source>
        <dbReference type="ARBA" id="ARBA00023069"/>
    </source>
</evidence>
<dbReference type="InterPro" id="IPR056152">
    <property type="entry name" value="Beta-prop_IFT122_2nd"/>
</dbReference>
<dbReference type="InterPro" id="IPR015943">
    <property type="entry name" value="WD40/YVTN_repeat-like_dom_sf"/>
</dbReference>
<evidence type="ECO:0000256" key="9">
    <source>
        <dbReference type="ARBA" id="ARBA00023212"/>
    </source>
</evidence>
<dbReference type="InterPro" id="IPR057411">
    <property type="entry name" value="TPR_IFT122"/>
</dbReference>
<keyword evidence="7" id="KW-0970">Cilium biogenesis/degradation</keyword>
<dbReference type="Pfam" id="PF25144">
    <property type="entry name" value="Zn_ribbon_IFT122"/>
    <property type="match status" value="1"/>
</dbReference>
<protein>
    <recommendedName>
        <fullName evidence="2">Intraflagellar transport protein 122 homolog</fullName>
    </recommendedName>
</protein>
<feature type="domain" description="IFT122 second beta-propeller" evidence="11">
    <location>
        <begin position="289"/>
        <end position="543"/>
    </location>
</feature>
<dbReference type="GO" id="GO:0097730">
    <property type="term" value="C:non-motile cilium"/>
    <property type="evidence" value="ECO:0007669"/>
    <property type="project" value="TreeGrafter"/>
</dbReference>
<dbReference type="GO" id="GO:0035721">
    <property type="term" value="P:intraciliary retrograde transport"/>
    <property type="evidence" value="ECO:0007669"/>
    <property type="project" value="TreeGrafter"/>
</dbReference>
<dbReference type="STRING" id="623744.A0A553R7X0"/>
<feature type="domain" description="Intraflagellar transport protein 122 homolog TPR" evidence="14">
    <location>
        <begin position="550"/>
        <end position="930"/>
    </location>
</feature>
<dbReference type="InterPro" id="IPR056153">
    <property type="entry name" value="Beta-prop_IFT122_1st"/>
</dbReference>
<evidence type="ECO:0000256" key="1">
    <source>
        <dbReference type="ARBA" id="ARBA00004120"/>
    </source>
</evidence>
<evidence type="ECO:0000256" key="2">
    <source>
        <dbReference type="ARBA" id="ARBA00019442"/>
    </source>
</evidence>
<evidence type="ECO:0000256" key="6">
    <source>
        <dbReference type="ARBA" id="ARBA00022737"/>
    </source>
</evidence>
<dbReference type="FunFam" id="1.25.40.470:FF:000003">
    <property type="entry name" value="intraflagellar transport protein 122 homolog"/>
    <property type="match status" value="1"/>
</dbReference>
<dbReference type="InterPro" id="IPR056838">
    <property type="entry name" value="Zn_ribbon_IFT122"/>
</dbReference>
<dbReference type="Proteomes" id="UP000316079">
    <property type="component" value="Unassembled WGS sequence"/>
</dbReference>
<dbReference type="Pfam" id="PF23381">
    <property type="entry name" value="Beta-prop_IFT122_1st"/>
    <property type="match status" value="3"/>
</dbReference>
<keyword evidence="16" id="KW-1185">Reference proteome</keyword>
<accession>A0A553R7X0</accession>
<feature type="domain" description="IFT122 first beta-propeller" evidence="12">
    <location>
        <begin position="78"/>
        <end position="170"/>
    </location>
</feature>
<evidence type="ECO:0000256" key="7">
    <source>
        <dbReference type="ARBA" id="ARBA00022794"/>
    </source>
</evidence>
<dbReference type="Gene3D" id="1.25.40.470">
    <property type="match status" value="1"/>
</dbReference>
<dbReference type="InterPro" id="IPR001680">
    <property type="entry name" value="WD40_rpt"/>
</dbReference>
<keyword evidence="3" id="KW-0217">Developmental protein</keyword>
<name>A0A553R7X0_9TELE</name>
<dbReference type="GO" id="GO:0030991">
    <property type="term" value="C:intraciliary transport particle A"/>
    <property type="evidence" value="ECO:0007669"/>
    <property type="project" value="TreeGrafter"/>
</dbReference>
<comment type="subcellular location">
    <subcellularLocation>
        <location evidence="1">Cytoplasm</location>
        <location evidence="1">Cytoskeleton</location>
        <location evidence="1">Cilium basal body</location>
    </subcellularLocation>
</comment>
<dbReference type="InterPro" id="IPR036322">
    <property type="entry name" value="WD40_repeat_dom_sf"/>
</dbReference>
<evidence type="ECO:0000313" key="15">
    <source>
        <dbReference type="EMBL" id="TRY98277.1"/>
    </source>
</evidence>
<dbReference type="EMBL" id="SRMA01025179">
    <property type="protein sequence ID" value="TRY98277.1"/>
    <property type="molecule type" value="Genomic_DNA"/>
</dbReference>
<dbReference type="FunFam" id="2.130.10.10:FF:001020">
    <property type="entry name" value="Intraflagellar transport protein 122 homolog"/>
    <property type="match status" value="1"/>
</dbReference>
<evidence type="ECO:0000313" key="16">
    <source>
        <dbReference type="Proteomes" id="UP000316079"/>
    </source>
</evidence>
<evidence type="ECO:0000256" key="4">
    <source>
        <dbReference type="ARBA" id="ARBA00022490"/>
    </source>
</evidence>
<evidence type="ECO:0000256" key="10">
    <source>
        <dbReference type="ARBA" id="ARBA00023273"/>
    </source>
</evidence>
<dbReference type="OrthoDB" id="10255582at2759"/>
<gene>
    <name evidence="15" type="ORF">DNTS_014160</name>
</gene>
<keyword evidence="4" id="KW-0963">Cytoplasm</keyword>
<proteinExistence type="predicted"/>
<comment type="caution">
    <text evidence="15">The sequence shown here is derived from an EMBL/GenBank/DDBJ whole genome shotgun (WGS) entry which is preliminary data.</text>
</comment>
<dbReference type="SUPFAM" id="SSF50978">
    <property type="entry name" value="WD40 repeat-like"/>
    <property type="match status" value="1"/>
</dbReference>
<evidence type="ECO:0000256" key="3">
    <source>
        <dbReference type="ARBA" id="ARBA00022473"/>
    </source>
</evidence>
<evidence type="ECO:0000256" key="5">
    <source>
        <dbReference type="ARBA" id="ARBA00022574"/>
    </source>
</evidence>
<dbReference type="SMART" id="SM00320">
    <property type="entry name" value="WD40"/>
    <property type="match status" value="6"/>
</dbReference>
<evidence type="ECO:0000259" key="13">
    <source>
        <dbReference type="Pfam" id="PF25144"/>
    </source>
</evidence>
<organism evidence="15 16">
    <name type="scientific">Danionella cerebrum</name>
    <dbReference type="NCBI Taxonomy" id="2873325"/>
    <lineage>
        <taxon>Eukaryota</taxon>
        <taxon>Metazoa</taxon>
        <taxon>Chordata</taxon>
        <taxon>Craniata</taxon>
        <taxon>Vertebrata</taxon>
        <taxon>Euteleostomi</taxon>
        <taxon>Actinopterygii</taxon>
        <taxon>Neopterygii</taxon>
        <taxon>Teleostei</taxon>
        <taxon>Ostariophysi</taxon>
        <taxon>Cypriniformes</taxon>
        <taxon>Danionidae</taxon>
        <taxon>Danioninae</taxon>
        <taxon>Danionella</taxon>
    </lineage>
</organism>
<feature type="domain" description="IFT122 first beta-propeller" evidence="12">
    <location>
        <begin position="13"/>
        <end position="73"/>
    </location>
</feature>
<dbReference type="GO" id="GO:1905515">
    <property type="term" value="P:non-motile cilium assembly"/>
    <property type="evidence" value="ECO:0007669"/>
    <property type="project" value="TreeGrafter"/>
</dbReference>
<feature type="domain" description="IFT122 zinc ribbon" evidence="13">
    <location>
        <begin position="983"/>
        <end position="1027"/>
    </location>
</feature>
<keyword evidence="6" id="KW-0677">Repeat</keyword>
<dbReference type="Gene3D" id="2.130.10.10">
    <property type="entry name" value="YVTN repeat-like/Quinoprotein amine dehydrogenase"/>
    <property type="match status" value="2"/>
</dbReference>
<dbReference type="GO" id="GO:0061512">
    <property type="term" value="P:protein localization to cilium"/>
    <property type="evidence" value="ECO:0007669"/>
    <property type="project" value="TreeGrafter"/>
</dbReference>
<dbReference type="PANTHER" id="PTHR12764:SF4">
    <property type="entry name" value="INTRAFLAGELLAR TRANSPORT PROTEIN 122 HOMOLOG"/>
    <property type="match status" value="1"/>
</dbReference>
<dbReference type="Pfam" id="PF23377">
    <property type="entry name" value="Beta-prop_IFT122_2nd"/>
    <property type="match status" value="1"/>
</dbReference>
<keyword evidence="10" id="KW-0966">Cell projection</keyword>
<dbReference type="AlphaFoldDB" id="A0A553R7X0"/>
<evidence type="ECO:0000259" key="12">
    <source>
        <dbReference type="Pfam" id="PF23381"/>
    </source>
</evidence>
<evidence type="ECO:0000259" key="11">
    <source>
        <dbReference type="Pfam" id="PF23377"/>
    </source>
</evidence>
<keyword evidence="9" id="KW-0206">Cytoskeleton</keyword>
<feature type="domain" description="IFT122 first beta-propeller" evidence="12">
    <location>
        <begin position="180"/>
        <end position="284"/>
    </location>
</feature>
<sequence length="1140" mass="130492">MRAVPTWIDKVHDRDKVEQCIYDLAFRPDGSQLIVAAGNRVLVYDTADGTLIQPLKGHKDTVYCVAYAKDDQTVCFDRHNDSIQCVSYNPITHQLASCSSGDFEQKSVSKHKVSSKITCCGWTNDGQYLALGMMNGVVSIRNKNGEEKVKIERSGGLASPIASIAWNPSKYLRLEECFREEHTDILAVADWGQKLSFYQLKTNYEVGKERSLGFDPCCVSFFSRGEYMLLCGSDRQVSLFTRDGVRLASVSQQNSWVWTARVKPGANYVVLGCQDGTIAFFQLIFSTVHGLYKDRYAYRDSMTDVIVQHLLTEQKVRIKCRELVKKIAIYRGRLAIQVPEKILIYQLNSEEPSDMHYRLREKISRRLECNLLVVCSQHIILCQEKRLQCLSFTAIREREWLMESLIRYIKVIGGPPGREGLLVGLKNGAILKIFVDNPFPITLLKQTTSVRCLDMSASRNKLAVVDEHNTCLVYDIHSKELLFQEPNANSVAWNTQCEDMLCFSGAGFLNIKASNFPVHQQKLQGFVVGYSGSRIFCLHVYNMAAVEVPQSAPMYQYLERRMFPEAYQIACLGVTDSDWRDLATEALEGLDFQTAKKAFIRVKDLRYLELINSIEERKKRGETDNQLFLADVYAYQGKFHEAAKLYRKSGHEARALSMYTDLRMFEFAKDLLGSDPSHSRVLMQKQAEWASNSREPRAAAEIYLSAGEHLKAIEIIGEHGWMDMLIDLARKLDKAEREPLTRCAEFFQQFNNHGYAAEIYSKIGDQKSLVELHVKNTHWGEAFALVEKHPEFKDAVYVPYAQWLAEHDRFEEAQRAFHRAGRQTEALRVLEQITHNAVVEKRFNDASYYYWMLSMQCLDIARESFEQKEEMLQKFHHFQHLAELYHVYHSVHRYVSEPFSSNMPEILFNISRFLFHNLSTEVPLGISKVDTLFALARQSKALGVFKVARHAFEKLQSLKIPAALQEKIELSSLCVRAKPYRDNEDLIPMCFRCSTNNPLLNPQGNSCVNCKQPFIFSASSYEVLPLVEFFLEDDITDEEAVALIDLEVPRVQRSSNGESQFLQLGDSSENPEDDPFTAKLSFEQGGGVFVPVVVGRSILKSMCRRDVLIKRWPKPLSWQFYRSLLPDLSITMCPTCFQVN</sequence>
<keyword evidence="8" id="KW-0969">Cilium</keyword>
<dbReference type="Pfam" id="PF25295">
    <property type="entry name" value="TPR_IFT122"/>
    <property type="match status" value="1"/>
</dbReference>
<dbReference type="PANTHER" id="PTHR12764">
    <property type="entry name" value="WD REPEAT DOMAIN-RELATED"/>
    <property type="match status" value="1"/>
</dbReference>
<dbReference type="FunFam" id="1.25.40.470:FF:000005">
    <property type="entry name" value="Intraflagellar transport protein 122 homolog"/>
    <property type="match status" value="1"/>
</dbReference>